<evidence type="ECO:0000256" key="1">
    <source>
        <dbReference type="ARBA" id="ARBA00022527"/>
    </source>
</evidence>
<dbReference type="GO" id="GO:0005524">
    <property type="term" value="F:ATP binding"/>
    <property type="evidence" value="ECO:0007669"/>
    <property type="project" value="UniProtKB-UniRule"/>
</dbReference>
<dbReference type="PROSITE" id="PS50011">
    <property type="entry name" value="PROTEIN_KINASE_DOM"/>
    <property type="match status" value="1"/>
</dbReference>
<dbReference type="Gene3D" id="1.10.510.10">
    <property type="entry name" value="Transferase(Phosphotransferase) domain 1"/>
    <property type="match status" value="1"/>
</dbReference>
<organism evidence="11 12">
    <name type="scientific">Ceratopteris richardii</name>
    <name type="common">Triangle waterfern</name>
    <dbReference type="NCBI Taxonomy" id="49495"/>
    <lineage>
        <taxon>Eukaryota</taxon>
        <taxon>Viridiplantae</taxon>
        <taxon>Streptophyta</taxon>
        <taxon>Embryophyta</taxon>
        <taxon>Tracheophyta</taxon>
        <taxon>Polypodiopsida</taxon>
        <taxon>Polypodiidae</taxon>
        <taxon>Polypodiales</taxon>
        <taxon>Pteridineae</taxon>
        <taxon>Pteridaceae</taxon>
        <taxon>Parkerioideae</taxon>
        <taxon>Ceratopteris</taxon>
    </lineage>
</organism>
<dbReference type="FunFam" id="1.10.510.10:FF:000005">
    <property type="entry name" value="cAMP-dependent protein kinase catalytic subunit alpha"/>
    <property type="match status" value="1"/>
</dbReference>
<protein>
    <submittedName>
        <fullName evidence="11">Uncharacterized protein</fullName>
    </submittedName>
</protein>
<dbReference type="InterPro" id="IPR017441">
    <property type="entry name" value="Protein_kinase_ATP_BS"/>
</dbReference>
<dbReference type="SMART" id="SM00220">
    <property type="entry name" value="S_TKc"/>
    <property type="match status" value="1"/>
</dbReference>
<evidence type="ECO:0000256" key="4">
    <source>
        <dbReference type="ARBA" id="ARBA00022777"/>
    </source>
</evidence>
<dbReference type="InterPro" id="IPR008271">
    <property type="entry name" value="Ser/Thr_kinase_AS"/>
</dbReference>
<dbReference type="AlphaFoldDB" id="A0A8T2TGH2"/>
<dbReference type="Proteomes" id="UP000825935">
    <property type="component" value="Chromosome 13"/>
</dbReference>
<dbReference type="GO" id="GO:0009653">
    <property type="term" value="P:anatomical structure morphogenesis"/>
    <property type="evidence" value="ECO:0007669"/>
    <property type="project" value="UniProtKB-ARBA"/>
</dbReference>
<evidence type="ECO:0000256" key="8">
    <source>
        <dbReference type="SAM" id="MobiDB-lite"/>
    </source>
</evidence>
<keyword evidence="5 6" id="KW-0067">ATP-binding</keyword>
<comment type="similarity">
    <text evidence="7">Belongs to the protein kinase superfamily.</text>
</comment>
<evidence type="ECO:0000256" key="2">
    <source>
        <dbReference type="ARBA" id="ARBA00022679"/>
    </source>
</evidence>
<dbReference type="OMA" id="CFDDYPE"/>
<keyword evidence="1 7" id="KW-0723">Serine/threonine-protein kinase</keyword>
<reference evidence="11" key="1">
    <citation type="submission" date="2021-08" db="EMBL/GenBank/DDBJ databases">
        <title>WGS assembly of Ceratopteris richardii.</title>
        <authorList>
            <person name="Marchant D.B."/>
            <person name="Chen G."/>
            <person name="Jenkins J."/>
            <person name="Shu S."/>
            <person name="Leebens-Mack J."/>
            <person name="Grimwood J."/>
            <person name="Schmutz J."/>
            <person name="Soltis P."/>
            <person name="Soltis D."/>
            <person name="Chen Z.-H."/>
        </authorList>
    </citation>
    <scope>NUCLEOTIDE SEQUENCE</scope>
    <source>
        <strain evidence="11">Whitten #5841</strain>
        <tissue evidence="11">Leaf</tissue>
    </source>
</reference>
<dbReference type="PANTHER" id="PTHR24353">
    <property type="entry name" value="CYCLIC NUCLEOTIDE-DEPENDENT PROTEIN KINASE"/>
    <property type="match status" value="1"/>
</dbReference>
<keyword evidence="2" id="KW-0808">Transferase</keyword>
<keyword evidence="12" id="KW-1185">Reference proteome</keyword>
<feature type="compositionally biased region" description="Basic and acidic residues" evidence="8">
    <location>
        <begin position="304"/>
        <end position="314"/>
    </location>
</feature>
<dbReference type="Pfam" id="PF00069">
    <property type="entry name" value="Pkinase"/>
    <property type="match status" value="1"/>
</dbReference>
<name>A0A8T2TGH2_CERRI</name>
<evidence type="ECO:0000256" key="7">
    <source>
        <dbReference type="RuleBase" id="RU000304"/>
    </source>
</evidence>
<evidence type="ECO:0000313" key="11">
    <source>
        <dbReference type="EMBL" id="KAH7421598.1"/>
    </source>
</evidence>
<evidence type="ECO:0000256" key="5">
    <source>
        <dbReference type="ARBA" id="ARBA00022840"/>
    </source>
</evidence>
<gene>
    <name evidence="11" type="ORF">KP509_13G065400</name>
</gene>
<dbReference type="EMBL" id="CM035418">
    <property type="protein sequence ID" value="KAH7421598.1"/>
    <property type="molecule type" value="Genomic_DNA"/>
</dbReference>
<keyword evidence="3 6" id="KW-0547">Nucleotide-binding</keyword>
<evidence type="ECO:0000259" key="10">
    <source>
        <dbReference type="PROSITE" id="PS51285"/>
    </source>
</evidence>
<feature type="region of interest" description="Disordered" evidence="8">
    <location>
        <begin position="304"/>
        <end position="327"/>
    </location>
</feature>
<keyword evidence="4" id="KW-0418">Kinase</keyword>
<dbReference type="InterPro" id="IPR000961">
    <property type="entry name" value="AGC-kinase_C"/>
</dbReference>
<dbReference type="SMART" id="SM00133">
    <property type="entry name" value="S_TK_X"/>
    <property type="match status" value="1"/>
</dbReference>
<evidence type="ECO:0000259" key="9">
    <source>
        <dbReference type="PROSITE" id="PS50011"/>
    </source>
</evidence>
<evidence type="ECO:0000256" key="3">
    <source>
        <dbReference type="ARBA" id="ARBA00022741"/>
    </source>
</evidence>
<dbReference type="CDD" id="cd05580">
    <property type="entry name" value="STKc_PKA_like"/>
    <property type="match status" value="1"/>
</dbReference>
<sequence>MSVLARIFSRRIITAIPQPEEPVRARVKLGKCKIDEFELGTILGTGSFGRVYLASRKASKEVFAIKVLSKALIINQKQISHLKSEKEILQKIDFPFIVNLVGYSQDSNYVYLIMDYVCGGEFFTYLRNMRSFDEDTARFYAAQVLVIFEYLHSMDIIYRDLKPENILLDDKGNIKLADFGFAKKIDRRTYTLCGTPDYLAPEIILGKGHGKPVDWWAFGVLIYEMMAGCAPFYDNDPMATYQKILSGKLVFPASFSRSAKDLIRKLLTAELSKRLGCLKGGVDDIKNHSWFANVNWENIMKRRESPPIRPKTEGPDDTSNFEDYSNLEPLKEDELVLTKEEENLFRDL</sequence>
<proteinExistence type="inferred from homology"/>
<dbReference type="PROSITE" id="PS00108">
    <property type="entry name" value="PROTEIN_KINASE_ST"/>
    <property type="match status" value="1"/>
</dbReference>
<comment type="caution">
    <text evidence="11">The sequence shown here is derived from an EMBL/GenBank/DDBJ whole genome shotgun (WGS) entry which is preliminary data.</text>
</comment>
<feature type="domain" description="Protein kinase" evidence="9">
    <location>
        <begin position="37"/>
        <end position="291"/>
    </location>
</feature>
<dbReference type="Gene3D" id="3.30.200.20">
    <property type="entry name" value="Phosphorylase Kinase, domain 1"/>
    <property type="match status" value="1"/>
</dbReference>
<dbReference type="PROSITE" id="PS51285">
    <property type="entry name" value="AGC_KINASE_CTER"/>
    <property type="match status" value="1"/>
</dbReference>
<dbReference type="SUPFAM" id="SSF56112">
    <property type="entry name" value="Protein kinase-like (PK-like)"/>
    <property type="match status" value="1"/>
</dbReference>
<dbReference type="GO" id="GO:0005952">
    <property type="term" value="C:cAMP-dependent protein kinase complex"/>
    <property type="evidence" value="ECO:0007669"/>
    <property type="project" value="TreeGrafter"/>
</dbReference>
<dbReference type="FunFam" id="3.30.200.20:FF:000042">
    <property type="entry name" value="Aurora kinase A"/>
    <property type="match status" value="1"/>
</dbReference>
<feature type="binding site" evidence="6">
    <location>
        <position position="66"/>
    </location>
    <ligand>
        <name>ATP</name>
        <dbReference type="ChEBI" id="CHEBI:30616"/>
    </ligand>
</feature>
<dbReference type="InterPro" id="IPR000719">
    <property type="entry name" value="Prot_kinase_dom"/>
</dbReference>
<accession>A0A8T2TGH2</accession>
<dbReference type="PROSITE" id="PS00107">
    <property type="entry name" value="PROTEIN_KINASE_ATP"/>
    <property type="match status" value="1"/>
</dbReference>
<dbReference type="InterPro" id="IPR011009">
    <property type="entry name" value="Kinase-like_dom_sf"/>
</dbReference>
<dbReference type="PANTHER" id="PTHR24353:SF37">
    <property type="entry name" value="CAMP-DEPENDENT PROTEIN KINASE CATALYTIC SUBUNIT PRKX"/>
    <property type="match status" value="1"/>
</dbReference>
<dbReference type="OrthoDB" id="63267at2759"/>
<feature type="domain" description="AGC-kinase C-terminal" evidence="10">
    <location>
        <begin position="292"/>
        <end position="348"/>
    </location>
</feature>
<dbReference type="GO" id="GO:0004691">
    <property type="term" value="F:cAMP-dependent protein kinase activity"/>
    <property type="evidence" value="ECO:0007669"/>
    <property type="project" value="TreeGrafter"/>
</dbReference>
<evidence type="ECO:0000313" key="12">
    <source>
        <dbReference type="Proteomes" id="UP000825935"/>
    </source>
</evidence>
<evidence type="ECO:0000256" key="6">
    <source>
        <dbReference type="PROSITE-ProRule" id="PRU10141"/>
    </source>
</evidence>